<organism evidence="1 2">
    <name type="scientific">Trifolium pratense</name>
    <name type="common">Red clover</name>
    <dbReference type="NCBI Taxonomy" id="57577"/>
    <lineage>
        <taxon>Eukaryota</taxon>
        <taxon>Viridiplantae</taxon>
        <taxon>Streptophyta</taxon>
        <taxon>Embryophyta</taxon>
        <taxon>Tracheophyta</taxon>
        <taxon>Spermatophyta</taxon>
        <taxon>Magnoliopsida</taxon>
        <taxon>eudicotyledons</taxon>
        <taxon>Gunneridae</taxon>
        <taxon>Pentapetalae</taxon>
        <taxon>rosids</taxon>
        <taxon>fabids</taxon>
        <taxon>Fabales</taxon>
        <taxon>Fabaceae</taxon>
        <taxon>Papilionoideae</taxon>
        <taxon>50 kb inversion clade</taxon>
        <taxon>NPAAA clade</taxon>
        <taxon>Hologalegina</taxon>
        <taxon>IRL clade</taxon>
        <taxon>Trifolieae</taxon>
        <taxon>Trifolium</taxon>
    </lineage>
</organism>
<accession>A0ACB0LIL1</accession>
<dbReference type="Proteomes" id="UP001177021">
    <property type="component" value="Unassembled WGS sequence"/>
</dbReference>
<proteinExistence type="predicted"/>
<protein>
    <submittedName>
        <fullName evidence="1">Uncharacterized protein</fullName>
    </submittedName>
</protein>
<keyword evidence="2" id="KW-1185">Reference proteome</keyword>
<gene>
    <name evidence="1" type="ORF">MILVUS5_LOCUS32861</name>
</gene>
<name>A0ACB0LIL1_TRIPR</name>
<evidence type="ECO:0000313" key="2">
    <source>
        <dbReference type="Proteomes" id="UP001177021"/>
    </source>
</evidence>
<dbReference type="EMBL" id="CASHSV030000513">
    <property type="protein sequence ID" value="CAJ2668483.1"/>
    <property type="molecule type" value="Genomic_DNA"/>
</dbReference>
<evidence type="ECO:0000313" key="1">
    <source>
        <dbReference type="EMBL" id="CAJ2668483.1"/>
    </source>
</evidence>
<sequence>MSIIGWNCRGIGHPRTVPGLKYLVRVYKPDVLFLSETISISSRMEELRCMLGFDSCIYVDREGRGGGLALMWRSSFHCSVITYSSNHVDVDVEDNMNGNWRFTGFYGFPGSGRRRDSWNFLRQLSQSSNLPWCIHGDFNDILLPSEKKGRNDRAPWLINGFRSAVLDSGLVDIHMEGYPFTWFKSLGTFRAVEERLDRALANDAWFQKFPTAILENLPAPASDHYPILLVREPENRISRIRSRFKFENAWLVDPDFSDFVSNRWLSYGDHQVLKKLDMCASDLTIWNKNHFQRLRRDIDTCRKKIEQVRSKVNSENVNYFNSLRQRMSQLLVQEDAYWRQRAKTHWLRDGDLNTKFFHAAATSRRKVNRINSLLDSSGNLITNNSDLCEVARDYFVDIFTKQHSTIEPVVNIIDESILSEDNTLLTEPFTLEEFREAMFSMHPDKCPGPDGFNPGFYQHFWHICGQDIFNECCMWLTTGVFPSTLNLTNIALIPKGDSQQSMKDWRPISLCNVIYKLVAKVLANRLKSILSKCISNNQSAFVPDRSILDNAMVAIEVVHYMKTKTKGKIGEVALKLDISKAYDRIEWDYLRGVMQKMGFCTQWIRWIMMCVESVDYSVLVNNNVAGPITPSRGLRQGDPLSPYLFIICAEGLSALIRKAEARGDIHGIKICRNAPIISHLLFADDCFLFFRASSNEAEAMKNILETYEAASGQAINFQKSEIFCSRNVLGGVRDSIANCLGVHAVLGTGIHWMSWDKLSMHKNDGGMGFKNLTAFNLALLGKQGWRIMSNPDILISKLYKAKYFPGCEFFESKVGHNPSFVWRSICNSKFLLRAGSRWTIGSGNNIPLLNENWLFDASSLQLQQTEVSLAGHLVVADVILPDTKGWNLPLLTTLLDSSGIDKVLHTPLFDYVVEDKRIWRMEKNGVYSVRSAYRLCVQELLDTSHFKMDGTWNLIWKLKAPPRVINLLWRICRRCVPTRVNLRSRGVNCITVCSLCNDHDEDSRHVFFDCPSSRNVWGMCSFGNKVIAALHNNYAASNLIFDLQQQLSNEDASLMACVIWSIWKQRNNRIWNNVIDAQNFVFSRAAALINEWCAVQQARPDSGASSRTRARDSTIPGKPGLPRVKHITQNGPDGIAMSRLDRFLLSEGFLKKNDVKGQWIGDRDISDHCPVWLLSSSCNWGPKPFRVINGWLEHPEFKGFVESAWKSYDIRGKKAFVLKEKLKLLRESLKKWNKEVFGHLDLNIEKTVSDINEFEGLLSSTNGDVDYLMLEGLNKEFWMQLHFKDSLLKQKSRSKWVKEGDSNTKFFHQTLKGRRTNNQLVALRDGDKWVQGVDEIKYFVKNYFANNFTEEWRNRPTLDGLSFNSLSEEDNSSLLSPFSVDEVREVVWNSDGNKCPGPDGFNFNFLKTCWDILKTDVMEFLNEFHSSASLPKAITASFLTLVPKKDNPQVLSDYRLICLVGCLYKILSKVLAARLKKVIGKLISDCQTAFVPNRQILDGVLVVNELIDFAKRRKDNYLLLKVDFERAYDTVNWNFLEYMMRRMGFAQRWLKWMRACIFTSSMSVLVNGSPTVNFVVGKGLRQGDPLSPFLFLIVAEGLTRLMQKAVDNGNYHGFKVHDDLQFHTLQFVDDTVLVGEGKWENLWSLKTVLRSFELVSGLKVNFYKSKLYGINLDDNFLFAASSFLHCEVESIPFRFLGIPVGANPRRKIGGIENDAWFRTNVSNDADNRRWELTQSGIFSVNSTYEFLHSREVVVAIDENVVKALQQLWLNDVPSKVSIFGWSTETSTAASLPLLSLHLLLQL</sequence>
<reference evidence="1" key="1">
    <citation type="submission" date="2023-10" db="EMBL/GenBank/DDBJ databases">
        <authorList>
            <person name="Rodriguez Cubillos JULIANA M."/>
            <person name="De Vega J."/>
        </authorList>
    </citation>
    <scope>NUCLEOTIDE SEQUENCE</scope>
</reference>
<comment type="caution">
    <text evidence="1">The sequence shown here is derived from an EMBL/GenBank/DDBJ whole genome shotgun (WGS) entry which is preliminary data.</text>
</comment>